<comment type="caution">
    <text evidence="3">The sequence shown here is derived from an EMBL/GenBank/DDBJ whole genome shotgun (WGS) entry which is preliminary data.</text>
</comment>
<keyword evidence="1" id="KW-0723">Serine/threonine-protein kinase</keyword>
<sequence>MMSIRSQTAGFCDSPSLQLISSGKTPRNVSIMTVTVTSQVSICHYPAKPTVVGMARDHTSAALRDWRAPVSVDDAVLVVSELVTNAIRISGSTDRVTLRLQWIGHGLVLGVWDGSTEMPTVDTTGDPTLDEIDPDPAALGCGDDRMGGWGLPLVRALTVAFQVERTYSPIGKWVTALLPVRGHGDKVAAASNLRRSP</sequence>
<dbReference type="InterPro" id="IPR003594">
    <property type="entry name" value="HATPase_dom"/>
</dbReference>
<dbReference type="CDD" id="cd16936">
    <property type="entry name" value="HATPase_RsbW-like"/>
    <property type="match status" value="1"/>
</dbReference>
<dbReference type="PANTHER" id="PTHR35526:SF3">
    <property type="entry name" value="ANTI-SIGMA-F FACTOR RSBW"/>
    <property type="match status" value="1"/>
</dbReference>
<dbReference type="GO" id="GO:0004674">
    <property type="term" value="F:protein serine/threonine kinase activity"/>
    <property type="evidence" value="ECO:0007669"/>
    <property type="project" value="UniProtKB-KW"/>
</dbReference>
<keyword evidence="1" id="KW-0808">Transferase</keyword>
<keyword evidence="3" id="KW-0067">ATP-binding</keyword>
<dbReference type="Gene3D" id="3.30.565.10">
    <property type="entry name" value="Histidine kinase-like ATPase, C-terminal domain"/>
    <property type="match status" value="1"/>
</dbReference>
<dbReference type="PANTHER" id="PTHR35526">
    <property type="entry name" value="ANTI-SIGMA-F FACTOR RSBW-RELATED"/>
    <property type="match status" value="1"/>
</dbReference>
<dbReference type="InterPro" id="IPR036890">
    <property type="entry name" value="HATPase_C_sf"/>
</dbReference>
<name>A0A5D0NHL0_9ACTN</name>
<protein>
    <submittedName>
        <fullName evidence="3">ATP-binding protein</fullName>
    </submittedName>
</protein>
<proteinExistence type="predicted"/>
<dbReference type="EMBL" id="VSFG01000005">
    <property type="protein sequence ID" value="TYB43868.1"/>
    <property type="molecule type" value="Genomic_DNA"/>
</dbReference>
<evidence type="ECO:0000259" key="2">
    <source>
        <dbReference type="Pfam" id="PF13581"/>
    </source>
</evidence>
<accession>A0A5D0NHL0</accession>
<dbReference type="Proteomes" id="UP000323380">
    <property type="component" value="Unassembled WGS sequence"/>
</dbReference>
<dbReference type="Pfam" id="PF13581">
    <property type="entry name" value="HATPase_c_2"/>
    <property type="match status" value="1"/>
</dbReference>
<dbReference type="InterPro" id="IPR050267">
    <property type="entry name" value="Anti-sigma-factor_SerPK"/>
</dbReference>
<feature type="domain" description="Histidine kinase/HSP90-like ATPase" evidence="2">
    <location>
        <begin position="46"/>
        <end position="175"/>
    </location>
</feature>
<keyword evidence="1" id="KW-0418">Kinase</keyword>
<keyword evidence="4" id="KW-1185">Reference proteome</keyword>
<evidence type="ECO:0000313" key="3">
    <source>
        <dbReference type="EMBL" id="TYB43868.1"/>
    </source>
</evidence>
<organism evidence="3 4">
    <name type="scientific">Actinomadura chibensis</name>
    <dbReference type="NCBI Taxonomy" id="392828"/>
    <lineage>
        <taxon>Bacteria</taxon>
        <taxon>Bacillati</taxon>
        <taxon>Actinomycetota</taxon>
        <taxon>Actinomycetes</taxon>
        <taxon>Streptosporangiales</taxon>
        <taxon>Thermomonosporaceae</taxon>
        <taxon>Actinomadura</taxon>
    </lineage>
</organism>
<gene>
    <name evidence="3" type="ORF">FXF69_23130</name>
</gene>
<dbReference type="AlphaFoldDB" id="A0A5D0NHL0"/>
<dbReference type="GO" id="GO:0005524">
    <property type="term" value="F:ATP binding"/>
    <property type="evidence" value="ECO:0007669"/>
    <property type="project" value="UniProtKB-KW"/>
</dbReference>
<evidence type="ECO:0000256" key="1">
    <source>
        <dbReference type="ARBA" id="ARBA00022527"/>
    </source>
</evidence>
<reference evidence="3 4" key="1">
    <citation type="submission" date="2019-08" db="EMBL/GenBank/DDBJ databases">
        <title>Actinomadura sp. nov. CYP1-5 isolated from mountain soil.</title>
        <authorList>
            <person name="Songsumanus A."/>
            <person name="Kuncharoen N."/>
            <person name="Kudo T."/>
            <person name="Yuki M."/>
            <person name="Igarashi Y."/>
            <person name="Tanasupawat S."/>
        </authorList>
    </citation>
    <scope>NUCLEOTIDE SEQUENCE [LARGE SCALE GENOMIC DNA]</scope>
    <source>
        <strain evidence="3 4">JCM 14158</strain>
    </source>
</reference>
<evidence type="ECO:0000313" key="4">
    <source>
        <dbReference type="Proteomes" id="UP000323380"/>
    </source>
</evidence>
<keyword evidence="3" id="KW-0547">Nucleotide-binding</keyword>
<dbReference type="SUPFAM" id="SSF55874">
    <property type="entry name" value="ATPase domain of HSP90 chaperone/DNA topoisomerase II/histidine kinase"/>
    <property type="match status" value="1"/>
</dbReference>